<dbReference type="SUPFAM" id="SSF56112">
    <property type="entry name" value="Protein kinase-like (PK-like)"/>
    <property type="match status" value="1"/>
</dbReference>
<name>A0A4S4KZR3_9AGAM</name>
<organism evidence="5 6">
    <name type="scientific">Bondarzewia mesenterica</name>
    <dbReference type="NCBI Taxonomy" id="1095465"/>
    <lineage>
        <taxon>Eukaryota</taxon>
        <taxon>Fungi</taxon>
        <taxon>Dikarya</taxon>
        <taxon>Basidiomycota</taxon>
        <taxon>Agaricomycotina</taxon>
        <taxon>Agaricomycetes</taxon>
        <taxon>Russulales</taxon>
        <taxon>Bondarzewiaceae</taxon>
        <taxon>Bondarzewia</taxon>
    </lineage>
</organism>
<reference evidence="5 6" key="1">
    <citation type="submission" date="2019-02" db="EMBL/GenBank/DDBJ databases">
        <title>Genome sequencing of the rare red list fungi Bondarzewia mesenterica.</title>
        <authorList>
            <person name="Buettner E."/>
            <person name="Kellner H."/>
        </authorList>
    </citation>
    <scope>NUCLEOTIDE SEQUENCE [LARGE SCALE GENOMIC DNA]</scope>
    <source>
        <strain evidence="5 6">DSM 108281</strain>
    </source>
</reference>
<dbReference type="GO" id="GO:0005524">
    <property type="term" value="F:ATP binding"/>
    <property type="evidence" value="ECO:0007669"/>
    <property type="project" value="UniProtKB-KW"/>
</dbReference>
<dbReference type="Gene3D" id="1.10.150.300">
    <property type="entry name" value="TGS-like domain"/>
    <property type="match status" value="1"/>
</dbReference>
<comment type="caution">
    <text evidence="5">The sequence shown here is derived from an EMBL/GenBank/DDBJ whole genome shotgun (WGS) entry which is preliminary data.</text>
</comment>
<feature type="region of interest" description="Disordered" evidence="3">
    <location>
        <begin position="144"/>
        <end position="180"/>
    </location>
</feature>
<evidence type="ECO:0000256" key="1">
    <source>
        <dbReference type="ARBA" id="ARBA00022741"/>
    </source>
</evidence>
<evidence type="ECO:0000313" key="5">
    <source>
        <dbReference type="EMBL" id="THH04365.1"/>
    </source>
</evidence>
<dbReference type="AlphaFoldDB" id="A0A4S4KZR3"/>
<dbReference type="Gene3D" id="1.10.510.10">
    <property type="entry name" value="Transferase(Phosphotransferase) domain 1"/>
    <property type="match status" value="1"/>
</dbReference>
<keyword evidence="1" id="KW-0547">Nucleotide-binding</keyword>
<dbReference type="InterPro" id="IPR000719">
    <property type="entry name" value="Prot_kinase_dom"/>
</dbReference>
<dbReference type="OrthoDB" id="3231842at2759"/>
<accession>A0A4S4KZR3</accession>
<dbReference type="Pfam" id="PF00069">
    <property type="entry name" value="Pkinase"/>
    <property type="match status" value="1"/>
</dbReference>
<proteinExistence type="predicted"/>
<dbReference type="PANTHER" id="PTHR23305:SF11">
    <property type="entry name" value="OBG-LIKE ATPASE 1"/>
    <property type="match status" value="1"/>
</dbReference>
<dbReference type="InterPro" id="IPR027417">
    <property type="entry name" value="P-loop_NTPase"/>
</dbReference>
<evidence type="ECO:0000259" key="4">
    <source>
        <dbReference type="PROSITE" id="PS50011"/>
    </source>
</evidence>
<keyword evidence="2" id="KW-0067">ATP-binding</keyword>
<evidence type="ECO:0000256" key="2">
    <source>
        <dbReference type="ARBA" id="ARBA00022840"/>
    </source>
</evidence>
<dbReference type="InterPro" id="IPR008271">
    <property type="entry name" value="Ser/Thr_kinase_AS"/>
</dbReference>
<dbReference type="PROSITE" id="PS00108">
    <property type="entry name" value="PROTEIN_KINASE_ST"/>
    <property type="match status" value="1"/>
</dbReference>
<dbReference type="InterPro" id="IPR011009">
    <property type="entry name" value="Kinase-like_dom_sf"/>
</dbReference>
<dbReference type="PROSITE" id="PS50011">
    <property type="entry name" value="PROTEIN_KINASE_DOM"/>
    <property type="match status" value="1"/>
</dbReference>
<feature type="non-terminal residue" evidence="5">
    <location>
        <position position="1"/>
    </location>
</feature>
<dbReference type="Gene3D" id="3.30.70.560">
    <property type="entry name" value="7,8-Dihydro-6-hydroxymethylpterin-pyrophosphokinase HPPK"/>
    <property type="match status" value="1"/>
</dbReference>
<feature type="domain" description="Protein kinase" evidence="4">
    <location>
        <begin position="1"/>
        <end position="355"/>
    </location>
</feature>
<evidence type="ECO:0000256" key="3">
    <source>
        <dbReference type="SAM" id="MobiDB-lite"/>
    </source>
</evidence>
<dbReference type="EMBL" id="SGPL01001172">
    <property type="protein sequence ID" value="THH04365.1"/>
    <property type="molecule type" value="Genomic_DNA"/>
</dbReference>
<dbReference type="InterPro" id="IPR035907">
    <property type="entry name" value="Hppk_sf"/>
</dbReference>
<protein>
    <recommendedName>
        <fullName evidence="4">Protein kinase domain-containing protein</fullName>
    </recommendedName>
</protein>
<dbReference type="GO" id="GO:0016887">
    <property type="term" value="F:ATP hydrolysis activity"/>
    <property type="evidence" value="ECO:0007669"/>
    <property type="project" value="TreeGrafter"/>
</dbReference>
<dbReference type="Proteomes" id="UP000310158">
    <property type="component" value="Unassembled WGS sequence"/>
</dbReference>
<dbReference type="GO" id="GO:0005737">
    <property type="term" value="C:cytoplasm"/>
    <property type="evidence" value="ECO:0007669"/>
    <property type="project" value="TreeGrafter"/>
</dbReference>
<sequence length="470" mass="52713">HFHQSLPTHPNIVTLHQMLETSSYLLLLLKFVPGEDLFYFLEQARDHFDVDPSDDSVLSSSCTPLTPSILSSLYSAQLLSDTRLRLIASIFSQMCEAVAVCHDTSVFHRDIKPENFIVTDGWQTNGDGKRERSPKRLGFSCQTTRQWTGSKADHDGDDDDDGARNCRGDDGMSWTSDGEGQEYQLSAKRTYDGGYFPPQEVGPMGELPEYARELVVDPPASVGQQLDRRSFAFQAIGCSGDAITCPHGSTLWDRNGAASQTHHRDRIRLQPRRLDGSLMHKVSVVNTSFMYESAPMYVIDQLNFINCACIFQTTSIPSTKKSIRELLAKVTAAQPPDTLAMNKVMPFPLYPHAPFPESSSENVLSCVPGRFVVHAFDDSEVIHVEGDIDRLHDMEIIKTELRLKDIEWVQKSLENLKKSGRSLGSSSLADKAKKEEIATIKKVLKLLTEEKKDMRKGDWTNKEPSSSRRE</sequence>
<evidence type="ECO:0000313" key="6">
    <source>
        <dbReference type="Proteomes" id="UP000310158"/>
    </source>
</evidence>
<dbReference type="PANTHER" id="PTHR23305">
    <property type="entry name" value="OBG GTPASE FAMILY"/>
    <property type="match status" value="1"/>
</dbReference>
<dbReference type="InterPro" id="IPR023192">
    <property type="entry name" value="TGS-like_dom_sf"/>
</dbReference>
<dbReference type="FunFam" id="1.10.150.300:FF:000001">
    <property type="entry name" value="Ribosome-binding ATPase YchF"/>
    <property type="match status" value="1"/>
</dbReference>
<keyword evidence="6" id="KW-1185">Reference proteome</keyword>
<dbReference type="GO" id="GO:0004672">
    <property type="term" value="F:protein kinase activity"/>
    <property type="evidence" value="ECO:0007669"/>
    <property type="project" value="InterPro"/>
</dbReference>
<dbReference type="SUPFAM" id="SSF52540">
    <property type="entry name" value="P-loop containing nucleoside triphosphate hydrolases"/>
    <property type="match status" value="1"/>
</dbReference>
<gene>
    <name evidence="5" type="ORF">EW146_g10199</name>
</gene>